<comment type="caution">
    <text evidence="1">The sequence shown here is derived from an EMBL/GenBank/DDBJ whole genome shotgun (WGS) entry which is preliminary data.</text>
</comment>
<evidence type="ECO:0008006" key="3">
    <source>
        <dbReference type="Google" id="ProtNLM"/>
    </source>
</evidence>
<evidence type="ECO:0000313" key="2">
    <source>
        <dbReference type="Proteomes" id="UP001157946"/>
    </source>
</evidence>
<organism evidence="1 2">
    <name type="scientific">Laceyella tengchongensis</name>
    <dbReference type="NCBI Taxonomy" id="574699"/>
    <lineage>
        <taxon>Bacteria</taxon>
        <taxon>Bacillati</taxon>
        <taxon>Bacillota</taxon>
        <taxon>Bacilli</taxon>
        <taxon>Bacillales</taxon>
        <taxon>Thermoactinomycetaceae</taxon>
        <taxon>Laceyella</taxon>
    </lineage>
</organism>
<keyword evidence="2" id="KW-1185">Reference proteome</keyword>
<reference evidence="1" key="1">
    <citation type="submission" date="2017-05" db="EMBL/GenBank/DDBJ databases">
        <authorList>
            <person name="Varghese N."/>
            <person name="Submissions S."/>
        </authorList>
    </citation>
    <scope>NUCLEOTIDE SEQUENCE</scope>
    <source>
        <strain evidence="1">DSM 45262</strain>
    </source>
</reference>
<dbReference type="Proteomes" id="UP001157946">
    <property type="component" value="Unassembled WGS sequence"/>
</dbReference>
<dbReference type="InterPro" id="IPR024562">
    <property type="entry name" value="YqhG"/>
</dbReference>
<dbReference type="EMBL" id="FXTU01000006">
    <property type="protein sequence ID" value="SMP28413.1"/>
    <property type="molecule type" value="Genomic_DNA"/>
</dbReference>
<gene>
    <name evidence="1" type="ORF">SAMN06265361_10687</name>
</gene>
<protein>
    <recommendedName>
        <fullName evidence="3">YqhG</fullName>
    </recommendedName>
</protein>
<dbReference type="Pfam" id="PF11079">
    <property type="entry name" value="YqhG"/>
    <property type="match status" value="1"/>
</dbReference>
<evidence type="ECO:0000313" key="1">
    <source>
        <dbReference type="EMBL" id="SMP28413.1"/>
    </source>
</evidence>
<sequence>MNQQQIRSFTERYLRLQGCHIIESGPAHITTRLSILADKDLLNRPFYWMYVEKMNIEPQPVTLNLVFDPANQAPGLKGEALFFGAPRFSQMLRSAQKHGRFARLYQVPKGKEAFASQSKAYTPWLGVNYKLSYICDQKKDRLLSLGINLISGEITPDFYQQAQSFQWQSKLPAHRHLLPPRLSLNEAVGELEYVVHEQIQNEDLSWAEQAQERCEAELAQLDSFYPDSLSEEAERDKKQRREEIVWQYAPRAELHCINAGLFYAEAQTFS</sequence>
<dbReference type="RefSeq" id="WP_189319001.1">
    <property type="nucleotide sequence ID" value="NZ_FXTU01000006.1"/>
</dbReference>
<accession>A0AA45WQY9</accession>
<dbReference type="AlphaFoldDB" id="A0AA45WQY9"/>
<proteinExistence type="predicted"/>
<name>A0AA45WQY9_9BACL</name>